<comment type="caution">
    <text evidence="8">Lacks conserved residue(s) required for the propagation of feature annotation.</text>
</comment>
<dbReference type="InterPro" id="IPR002172">
    <property type="entry name" value="LDrepeatLR_classA_rpt"/>
</dbReference>
<keyword evidence="3 10" id="KW-0812">Transmembrane</keyword>
<dbReference type="PROSITE" id="PS50068">
    <property type="entry name" value="LDLRA_2"/>
    <property type="match status" value="4"/>
</dbReference>
<evidence type="ECO:0000256" key="2">
    <source>
        <dbReference type="ARBA" id="ARBA00004308"/>
    </source>
</evidence>
<dbReference type="EMBL" id="CAJOBI010002248">
    <property type="protein sequence ID" value="CAF3920402.1"/>
    <property type="molecule type" value="Genomic_DNA"/>
</dbReference>
<evidence type="ECO:0000313" key="14">
    <source>
        <dbReference type="Proteomes" id="UP000663824"/>
    </source>
</evidence>
<feature type="domain" description="EGF-like" evidence="11">
    <location>
        <begin position="977"/>
        <end position="1010"/>
    </location>
</feature>
<evidence type="ECO:0000256" key="7">
    <source>
        <dbReference type="ARBA" id="ARBA00023157"/>
    </source>
</evidence>
<feature type="disulfide bond" evidence="9">
    <location>
        <begin position="204"/>
        <end position="216"/>
    </location>
</feature>
<dbReference type="Gene3D" id="4.10.400.10">
    <property type="entry name" value="Low-density Lipoprotein Receptor"/>
    <property type="match status" value="3"/>
</dbReference>
<dbReference type="PROSITE" id="PS01186">
    <property type="entry name" value="EGF_2"/>
    <property type="match status" value="1"/>
</dbReference>
<feature type="transmembrane region" description="Helical" evidence="10">
    <location>
        <begin position="1289"/>
        <end position="1311"/>
    </location>
</feature>
<evidence type="ECO:0000256" key="3">
    <source>
        <dbReference type="ARBA" id="ARBA00022692"/>
    </source>
</evidence>
<reference evidence="12" key="1">
    <citation type="submission" date="2021-02" db="EMBL/GenBank/DDBJ databases">
        <authorList>
            <person name="Nowell W R."/>
        </authorList>
    </citation>
    <scope>NUCLEOTIDE SEQUENCE</scope>
</reference>
<dbReference type="PROSITE" id="PS50026">
    <property type="entry name" value="EGF_3"/>
    <property type="match status" value="4"/>
</dbReference>
<keyword evidence="6 10" id="KW-0472">Membrane</keyword>
<evidence type="ECO:0000256" key="8">
    <source>
        <dbReference type="PROSITE-ProRule" id="PRU00076"/>
    </source>
</evidence>
<keyword evidence="4" id="KW-0677">Repeat</keyword>
<dbReference type="InterPro" id="IPR036055">
    <property type="entry name" value="LDL_receptor-like_sf"/>
</dbReference>
<dbReference type="InterPro" id="IPR023415">
    <property type="entry name" value="LDLR_class-A_CS"/>
</dbReference>
<name>A0A816KC51_9BILA</name>
<dbReference type="PROSITE" id="PS00022">
    <property type="entry name" value="EGF_1"/>
    <property type="match status" value="5"/>
</dbReference>
<evidence type="ECO:0000313" key="13">
    <source>
        <dbReference type="EMBL" id="CAF3920402.1"/>
    </source>
</evidence>
<dbReference type="CDD" id="cd00112">
    <property type="entry name" value="LDLa"/>
    <property type="match status" value="3"/>
</dbReference>
<keyword evidence="5 10" id="KW-1133">Transmembrane helix</keyword>
<feature type="disulfide bond" evidence="8">
    <location>
        <begin position="942"/>
        <end position="952"/>
    </location>
</feature>
<feature type="domain" description="EGF-like" evidence="11">
    <location>
        <begin position="938"/>
        <end position="976"/>
    </location>
</feature>
<dbReference type="GO" id="GO:0016192">
    <property type="term" value="P:vesicle-mediated transport"/>
    <property type="evidence" value="ECO:0007669"/>
    <property type="project" value="UniProtKB-ARBA"/>
</dbReference>
<evidence type="ECO:0000259" key="11">
    <source>
        <dbReference type="PROSITE" id="PS50026"/>
    </source>
</evidence>
<feature type="disulfide bond" evidence="8">
    <location>
        <begin position="1000"/>
        <end position="1009"/>
    </location>
</feature>
<comment type="caution">
    <text evidence="12">The sequence shown here is derived from an EMBL/GenBank/DDBJ whole genome shotgun (WGS) entry which is preliminary data.</text>
</comment>
<evidence type="ECO:0000256" key="10">
    <source>
        <dbReference type="SAM" id="Phobius"/>
    </source>
</evidence>
<gene>
    <name evidence="12" type="ORF">MBJ925_LOCUS1197</name>
    <name evidence="13" type="ORF">SMN809_LOCUS7635</name>
</gene>
<evidence type="ECO:0000256" key="5">
    <source>
        <dbReference type="ARBA" id="ARBA00022989"/>
    </source>
</evidence>
<feature type="disulfide bond" evidence="9">
    <location>
        <begin position="211"/>
        <end position="229"/>
    </location>
</feature>
<feature type="domain" description="EGF-like" evidence="11">
    <location>
        <begin position="1012"/>
        <end position="1053"/>
    </location>
</feature>
<dbReference type="SUPFAM" id="SSF57196">
    <property type="entry name" value="EGF/Laminin"/>
    <property type="match status" value="1"/>
</dbReference>
<feature type="domain" description="EGF-like" evidence="11">
    <location>
        <begin position="1220"/>
        <end position="1260"/>
    </location>
</feature>
<evidence type="ECO:0000256" key="9">
    <source>
        <dbReference type="PROSITE-ProRule" id="PRU00124"/>
    </source>
</evidence>
<evidence type="ECO:0000256" key="1">
    <source>
        <dbReference type="ARBA" id="ARBA00004167"/>
    </source>
</evidence>
<evidence type="ECO:0000256" key="6">
    <source>
        <dbReference type="ARBA" id="ARBA00023136"/>
    </source>
</evidence>
<feature type="disulfide bond" evidence="9">
    <location>
        <begin position="168"/>
        <end position="186"/>
    </location>
</feature>
<dbReference type="GO" id="GO:0012505">
    <property type="term" value="C:endomembrane system"/>
    <property type="evidence" value="ECO:0007669"/>
    <property type="project" value="UniProtKB-SubCell"/>
</dbReference>
<sequence>MFATANGSFRLYSTNVSDSSDYKDCLYSFMLKSDVNEWQLVPYCIRHNVPSINVDNEQCYGNEIYTFEQLKLKNIDSHHLYRWNAPIDTINDYEKYRADYDLLLGSHRYCNCSAEWFGTQCQYSFFQSNKTVTFDDVIMSQFKRKTRLKNEDVLNDPLLSTCYVGLRCHSMICLDWRQICDGSINCEHGEDEPDECFLLETNECKNDEHRCRSGMCIPRTFLVDFSVDCMDLSDETETYKSWSVESSCYGIPTLICDFRLCDIGYFSCGDGQSVHLSSLIHESWCRNLRDVLLRQSLLSSTTQNGGKRSNNISSECTHLMLCLSEKNTLYHDTDASRKCECTEQTVDTRRYLQYFRKHCPSSFLFQNEADFLHPFVQSLYHNTPEYSSEWWLPTHFCYNQSQCPTFPITGSPLIDGLICIENNQIKHSLRVYGDFELLFSACSSPHTSTLADDSRLFYCDRSMKFISKYRLSDNSVDCFYKEDEFVNVTFMSTLNLTYHFKCKATDQWFARPLIGGGICEDYSDTLYIGGCKTASDIGCQFLRGLYTPPVYYVFQENCNGILKIRNYTVGDETDETNCEEWRWPQNRPRDGYWDDINGEDELNCTNTIYSYITHKSFNCSVSEHYCMRKSGVVECLSKERAGDNITNCVGTTDERTRSCAFLYPLHPFECANFDCIPLFALCDGHRDCPGDDDELICPEYYRCEYSDFTCNKGNMCIGRTRQCDGIIDCQPNGEDELFCDLASRRITQFSLDKIEEYPRVIDSSDLMITTTTLHSFASLPVNVLLKSESFNPTEAWFCNRGIIIKTRSLSIKCLCPPSYYGPRCEYQAERLLITVRIDVPTSLSGHYIQYNAIRLVACLMLENTVVYHEQIVHVILMKQMFYLNYPRPPPKKRGNWSVRVDAFLVTPYNVDFKASWLYEVPFSFLPVNRLVLHLMLQDQVSCSTRTCLHGRCKKYLNSPHHEYCQCEQNWSGDRCNVKAICSCAEGGKCVDRYPTPICVCPLGRMGNECHMLFDPCSEINCHNVGACLPIDDRQFTNLFMCSCRSGFYGFYCELTAAKIDINFIDSLSSRNPTLSTAIFVHFLELQNNSPGILFVQNRLLIKQVKFDEPIRVFNNHQQYLSPFILLQVFFEPDKFGYYVAAIIKNQITSISTTIYESNRCPHVNELLLNETIREFPPMKKVKYYSRICEASNIINCFHDEAYLCFCYKDRLPDCLFFQREATQCTRDYCKNNGQCVQNNFNGVWDFGCVCSGCAYGSLCQLTTSQYALSLDAMLGQDIRENISLIRQPFIIKLVLATIVLMLSLGLVSNILSLITFKQPKVQEVGCGICTMSTIWQLPAGAVSLWSTLSVCVRCCSTG</sequence>
<feature type="disulfide bond" evidence="8">
    <location>
        <begin position="966"/>
        <end position="975"/>
    </location>
</feature>
<dbReference type="EMBL" id="CAJNRE010000075">
    <property type="protein sequence ID" value="CAF1915584.1"/>
    <property type="molecule type" value="Genomic_DNA"/>
</dbReference>
<accession>A0A816KC51</accession>
<feature type="disulfide bond" evidence="8">
    <location>
        <begin position="1043"/>
        <end position="1052"/>
    </location>
</feature>
<dbReference type="SMART" id="SM00181">
    <property type="entry name" value="EGF"/>
    <property type="match status" value="4"/>
</dbReference>
<dbReference type="InterPro" id="IPR050685">
    <property type="entry name" value="LDLR"/>
</dbReference>
<keyword evidence="7 8" id="KW-1015">Disulfide bond</keyword>
<dbReference type="Gene3D" id="2.10.25.10">
    <property type="entry name" value="Laminin"/>
    <property type="match status" value="1"/>
</dbReference>
<keyword evidence="8" id="KW-0245">EGF-like domain</keyword>
<dbReference type="Proteomes" id="UP000663824">
    <property type="component" value="Unassembled WGS sequence"/>
</dbReference>
<dbReference type="SUPFAM" id="SSF57424">
    <property type="entry name" value="LDL receptor-like module"/>
    <property type="match status" value="3"/>
</dbReference>
<dbReference type="InterPro" id="IPR000742">
    <property type="entry name" value="EGF"/>
</dbReference>
<dbReference type="PRINTS" id="PR00261">
    <property type="entry name" value="LDLRECEPTOR"/>
</dbReference>
<dbReference type="GO" id="GO:0005886">
    <property type="term" value="C:plasma membrane"/>
    <property type="evidence" value="ECO:0007669"/>
    <property type="project" value="TreeGrafter"/>
</dbReference>
<feature type="disulfide bond" evidence="9">
    <location>
        <begin position="670"/>
        <end position="688"/>
    </location>
</feature>
<proteinExistence type="predicted"/>
<comment type="subcellular location">
    <subcellularLocation>
        <location evidence="2">Endomembrane system</location>
    </subcellularLocation>
    <subcellularLocation>
        <location evidence="1">Membrane</location>
        <topology evidence="1">Single-pass membrane protein</topology>
    </subcellularLocation>
</comment>
<dbReference type="PROSITE" id="PS01209">
    <property type="entry name" value="LDLRA_1"/>
    <property type="match status" value="1"/>
</dbReference>
<organism evidence="12 14">
    <name type="scientific">Rotaria magnacalcarata</name>
    <dbReference type="NCBI Taxonomy" id="392030"/>
    <lineage>
        <taxon>Eukaryota</taxon>
        <taxon>Metazoa</taxon>
        <taxon>Spiralia</taxon>
        <taxon>Gnathifera</taxon>
        <taxon>Rotifera</taxon>
        <taxon>Eurotatoria</taxon>
        <taxon>Bdelloidea</taxon>
        <taxon>Philodinida</taxon>
        <taxon>Philodinidae</taxon>
        <taxon>Rotaria</taxon>
    </lineage>
</organism>
<dbReference type="PANTHER" id="PTHR24270">
    <property type="entry name" value="LOW-DENSITY LIPOPROTEIN RECEPTOR-RELATED"/>
    <property type="match status" value="1"/>
</dbReference>
<evidence type="ECO:0000313" key="12">
    <source>
        <dbReference type="EMBL" id="CAF1915584.1"/>
    </source>
</evidence>
<dbReference type="PANTHER" id="PTHR24270:SF62">
    <property type="entry name" value="LOW-DENSITY LIPOPROTEIN RECEPTOR-RELATED PROTEIN 2"/>
    <property type="match status" value="1"/>
</dbReference>
<feature type="disulfide bond" evidence="8">
    <location>
        <begin position="1250"/>
        <end position="1259"/>
    </location>
</feature>
<feature type="disulfide bond" evidence="9">
    <location>
        <begin position="682"/>
        <end position="697"/>
    </location>
</feature>
<dbReference type="SMART" id="SM00192">
    <property type="entry name" value="LDLa"/>
    <property type="match status" value="5"/>
</dbReference>
<dbReference type="Proteomes" id="UP000676336">
    <property type="component" value="Unassembled WGS sequence"/>
</dbReference>
<dbReference type="Pfam" id="PF00057">
    <property type="entry name" value="Ldl_recept_a"/>
    <property type="match status" value="2"/>
</dbReference>
<feature type="disulfide bond" evidence="8">
    <location>
        <begin position="947"/>
        <end position="964"/>
    </location>
</feature>
<evidence type="ECO:0000256" key="4">
    <source>
        <dbReference type="ARBA" id="ARBA00022737"/>
    </source>
</evidence>
<protein>
    <recommendedName>
        <fullName evidence="11">EGF-like domain-containing protein</fullName>
    </recommendedName>
</protein>